<dbReference type="InterPro" id="IPR022998">
    <property type="entry name" value="ThiamineP_synth_TenI"/>
</dbReference>
<dbReference type="EMBL" id="JAMOIL010000027">
    <property type="protein sequence ID" value="MCM0622020.1"/>
    <property type="molecule type" value="Genomic_DNA"/>
</dbReference>
<evidence type="ECO:0000256" key="1">
    <source>
        <dbReference type="ARBA" id="ARBA00003814"/>
    </source>
</evidence>
<dbReference type="GO" id="GO:0009228">
    <property type="term" value="P:thiamine biosynthetic process"/>
    <property type="evidence" value="ECO:0007669"/>
    <property type="project" value="UniProtKB-KW"/>
</dbReference>
<sequence length="202" mass="20551">MSHASLPRLVLLTDRAQLRLGRDLVRTLRECAHAGLRAVVLREPDLVGEPFEALVREAAAIPGLALLLSRRTHPLAAGTHLAAHQPAPTHGWWGRSCHAVPEVRAAAAEGASWATLSPWGATLSKAGYGPPVGRDGLADVPLPVLALGGITTPEDAAGALASGAHGVAVMGAVMRAADPARMVASLLTALPADVPATTGGAA</sequence>
<reference evidence="5" key="1">
    <citation type="submission" date="2022-05" db="EMBL/GenBank/DDBJ databases">
        <authorList>
            <person name="Tuo L."/>
        </authorList>
    </citation>
    <scope>NUCLEOTIDE SEQUENCE</scope>
    <source>
        <strain evidence="5">BSK12Z-4</strain>
    </source>
</reference>
<evidence type="ECO:0000313" key="5">
    <source>
        <dbReference type="EMBL" id="MCM0622020.1"/>
    </source>
</evidence>
<evidence type="ECO:0000256" key="3">
    <source>
        <dbReference type="ARBA" id="ARBA00022977"/>
    </source>
</evidence>
<dbReference type="GO" id="GO:0004789">
    <property type="term" value="F:thiamine-phosphate diphosphorylase activity"/>
    <property type="evidence" value="ECO:0007669"/>
    <property type="project" value="TreeGrafter"/>
</dbReference>
<dbReference type="Proteomes" id="UP001139485">
    <property type="component" value="Unassembled WGS sequence"/>
</dbReference>
<dbReference type="InterPro" id="IPR036206">
    <property type="entry name" value="ThiamineP_synth_sf"/>
</dbReference>
<dbReference type="AlphaFoldDB" id="A0A9X2D9U4"/>
<dbReference type="GO" id="GO:0005737">
    <property type="term" value="C:cytoplasm"/>
    <property type="evidence" value="ECO:0007669"/>
    <property type="project" value="TreeGrafter"/>
</dbReference>
<dbReference type="PANTHER" id="PTHR20857:SF15">
    <property type="entry name" value="THIAMINE-PHOSPHATE SYNTHASE"/>
    <property type="match status" value="1"/>
</dbReference>
<keyword evidence="6" id="KW-1185">Reference proteome</keyword>
<comment type="function">
    <text evidence="1">Condenses 4-methyl-5-(beta-hydroxyethyl)thiazole monophosphate (THZ-P) and 2-methyl-4-amino-5-hydroxymethyl pyrimidine pyrophosphate (HMP-PP) to form thiamine monophosphate (TMP).</text>
</comment>
<organism evidence="5 6">
    <name type="scientific">Nocardioides bruguierae</name>
    <dbReference type="NCBI Taxonomy" id="2945102"/>
    <lineage>
        <taxon>Bacteria</taxon>
        <taxon>Bacillati</taxon>
        <taxon>Actinomycetota</taxon>
        <taxon>Actinomycetes</taxon>
        <taxon>Propionibacteriales</taxon>
        <taxon>Nocardioidaceae</taxon>
        <taxon>Nocardioides</taxon>
    </lineage>
</organism>
<dbReference type="SUPFAM" id="SSF51391">
    <property type="entry name" value="Thiamin phosphate synthase"/>
    <property type="match status" value="1"/>
</dbReference>
<evidence type="ECO:0000259" key="4">
    <source>
        <dbReference type="Pfam" id="PF02581"/>
    </source>
</evidence>
<dbReference type="InterPro" id="IPR013785">
    <property type="entry name" value="Aldolase_TIM"/>
</dbReference>
<comment type="caution">
    <text evidence="5">The sequence shown here is derived from an EMBL/GenBank/DDBJ whole genome shotgun (WGS) entry which is preliminary data.</text>
</comment>
<dbReference type="RefSeq" id="WP_250828318.1">
    <property type="nucleotide sequence ID" value="NZ_JAMOIL010000027.1"/>
</dbReference>
<dbReference type="CDD" id="cd00564">
    <property type="entry name" value="TMP_TenI"/>
    <property type="match status" value="1"/>
</dbReference>
<gene>
    <name evidence="5" type="ORF">M8330_17145</name>
</gene>
<evidence type="ECO:0000313" key="6">
    <source>
        <dbReference type="Proteomes" id="UP001139485"/>
    </source>
</evidence>
<dbReference type="Gene3D" id="3.20.20.70">
    <property type="entry name" value="Aldolase class I"/>
    <property type="match status" value="1"/>
</dbReference>
<accession>A0A9X2D9U4</accession>
<keyword evidence="3" id="KW-0784">Thiamine biosynthesis</keyword>
<name>A0A9X2D9U4_9ACTN</name>
<dbReference type="Pfam" id="PF02581">
    <property type="entry name" value="TMP-TENI"/>
    <property type="match status" value="1"/>
</dbReference>
<dbReference type="PANTHER" id="PTHR20857">
    <property type="entry name" value="THIAMINE-PHOSPHATE PYROPHOSPHORYLASE"/>
    <property type="match status" value="1"/>
</dbReference>
<proteinExistence type="predicted"/>
<comment type="pathway">
    <text evidence="2">Cofactor biosynthesis; thiamine diphosphate biosynthesis.</text>
</comment>
<feature type="domain" description="Thiamine phosphate synthase/TenI" evidence="4">
    <location>
        <begin position="89"/>
        <end position="173"/>
    </location>
</feature>
<protein>
    <submittedName>
        <fullName evidence="5">Thiamine phosphate synthase</fullName>
    </submittedName>
</protein>
<evidence type="ECO:0000256" key="2">
    <source>
        <dbReference type="ARBA" id="ARBA00004948"/>
    </source>
</evidence>